<proteinExistence type="predicted"/>
<feature type="compositionally biased region" description="Polar residues" evidence="1">
    <location>
        <begin position="75"/>
        <end position="84"/>
    </location>
</feature>
<evidence type="ECO:0000256" key="1">
    <source>
        <dbReference type="SAM" id="MobiDB-lite"/>
    </source>
</evidence>
<evidence type="ECO:0000313" key="4">
    <source>
        <dbReference type="Proteomes" id="UP001634393"/>
    </source>
</evidence>
<dbReference type="InterPro" id="IPR036361">
    <property type="entry name" value="SAP_dom_sf"/>
</dbReference>
<accession>A0ABD3S398</accession>
<evidence type="ECO:0000313" key="3">
    <source>
        <dbReference type="EMBL" id="KAL3818891.1"/>
    </source>
</evidence>
<dbReference type="InterPro" id="IPR035979">
    <property type="entry name" value="RBD_domain_sf"/>
</dbReference>
<name>A0ABD3S398_9LAMI</name>
<dbReference type="AlphaFoldDB" id="A0ABD3S398"/>
<keyword evidence="4" id="KW-1185">Reference proteome</keyword>
<dbReference type="SMART" id="SM00513">
    <property type="entry name" value="SAP"/>
    <property type="match status" value="1"/>
</dbReference>
<feature type="region of interest" description="Disordered" evidence="1">
    <location>
        <begin position="311"/>
        <end position="405"/>
    </location>
</feature>
<dbReference type="SUPFAM" id="SSF68906">
    <property type="entry name" value="SAP domain"/>
    <property type="match status" value="1"/>
</dbReference>
<dbReference type="Gene3D" id="1.10.720.30">
    <property type="entry name" value="SAP domain"/>
    <property type="match status" value="1"/>
</dbReference>
<dbReference type="Pfam" id="PF16294">
    <property type="entry name" value="RSB_motif"/>
    <property type="match status" value="1"/>
</dbReference>
<dbReference type="Proteomes" id="UP001634393">
    <property type="component" value="Unassembled WGS sequence"/>
</dbReference>
<feature type="domain" description="SAP" evidence="2">
    <location>
        <begin position="14"/>
        <end position="48"/>
    </location>
</feature>
<feature type="compositionally biased region" description="Low complexity" evidence="1">
    <location>
        <begin position="548"/>
        <end position="558"/>
    </location>
</feature>
<dbReference type="PROSITE" id="PS50800">
    <property type="entry name" value="SAP"/>
    <property type="match status" value="1"/>
</dbReference>
<dbReference type="SUPFAM" id="SSF54928">
    <property type="entry name" value="RNA-binding domain, RBD"/>
    <property type="match status" value="1"/>
</dbReference>
<feature type="region of interest" description="Disordered" evidence="1">
    <location>
        <begin position="157"/>
        <end position="220"/>
    </location>
</feature>
<dbReference type="InterPro" id="IPR003034">
    <property type="entry name" value="SAP_dom"/>
</dbReference>
<organism evidence="3 4">
    <name type="scientific">Penstemon smallii</name>
    <dbReference type="NCBI Taxonomy" id="265156"/>
    <lineage>
        <taxon>Eukaryota</taxon>
        <taxon>Viridiplantae</taxon>
        <taxon>Streptophyta</taxon>
        <taxon>Embryophyta</taxon>
        <taxon>Tracheophyta</taxon>
        <taxon>Spermatophyta</taxon>
        <taxon>Magnoliopsida</taxon>
        <taxon>eudicotyledons</taxon>
        <taxon>Gunneridae</taxon>
        <taxon>Pentapetalae</taxon>
        <taxon>asterids</taxon>
        <taxon>lamiids</taxon>
        <taxon>Lamiales</taxon>
        <taxon>Plantaginaceae</taxon>
        <taxon>Cheloneae</taxon>
        <taxon>Penstemon</taxon>
    </lineage>
</organism>
<reference evidence="3 4" key="1">
    <citation type="submission" date="2024-12" db="EMBL/GenBank/DDBJ databases">
        <title>The unique morphological basis and parallel evolutionary history of personate flowers in Penstemon.</title>
        <authorList>
            <person name="Depatie T.H."/>
            <person name="Wessinger C.A."/>
        </authorList>
    </citation>
    <scope>NUCLEOTIDE SEQUENCE [LARGE SCALE GENOMIC DNA]</scope>
    <source>
        <strain evidence="3">WTNN_2</strain>
        <tissue evidence="3">Leaf</tissue>
    </source>
</reference>
<dbReference type="PANTHER" id="PTHR47031">
    <property type="entry name" value="SAP DNA-BINDING DOMAIN-CONTAINING PROTEIN"/>
    <property type="match status" value="1"/>
</dbReference>
<feature type="compositionally biased region" description="Polar residues" evidence="1">
    <location>
        <begin position="507"/>
        <end position="526"/>
    </location>
</feature>
<gene>
    <name evidence="3" type="ORF">ACJIZ3_004796</name>
</gene>
<feature type="region of interest" description="Disordered" evidence="1">
    <location>
        <begin position="637"/>
        <end position="689"/>
    </location>
</feature>
<sequence>MMSSPYAVLGNRSLDQWKVTELKEELKRRKLTIKGLKEDLVKRLDEAVRLEREESAQENDDNGSNGDTQPELPSEQENTESLVSGSVKDLTDTGMIEEVVGKPVNEIDDEKGSLAIGKVEEVDPVQETNTAELEGEQTSQLTVVETTVVVSETVESVTVSESHLNENGTNEIGDLTGGLDNDITKPQEDTETEPFDSNSEIPQIDEKSTMPVVSPSGPSLLDCETQEKAADSTIQLENDDSSCLQSDQVTLPLQVSKADPDLGFQVVSHSVSTESVTITEKTELKVDVITDDVKLELDAKHEMVQPSLISFAPDGGESHPMDVEEPLDKKDVEEPLDKLDIEQPLDQKVSMEETGGYNPVNVDSLKNIDSGDLGPQEKLSLDRSSGDDSMEEDILESKQMESKSNFDEIIGDMEKSEMPTVNEDDDVDIVGDDKTVGTKVAIVENKTVPELASVKRKFHVSNFPSTLSVTSAKLIDYDLNITDKEAVGNNDSAKKPRRWNIEGSKASEPQSGNVVASTTPKDSSQPAFKRFSRSDSLVNDEAPKERVVPPSSRPPSDSLRIDRFLRPFTLKAVQELLGKTGTVTSFWMDHIKTHCYVSYSSVEEAVETRNAVYNLQWPPNGGRLLVAEFVDPQEVKTRLEAPPATPSSNAAQPQPTGPPLPSPRQQVLKQQLPPPTLPPPPPVRERLNPPREQQPLLARERQNLPPPPPLQEKIEPPIVTLDDLFKKTKAIPRIYYLPLSDEQVAAKLKSQGDVNQ</sequence>
<comment type="caution">
    <text evidence="3">The sequence shown here is derived from an EMBL/GenBank/DDBJ whole genome shotgun (WGS) entry which is preliminary data.</text>
</comment>
<dbReference type="InterPro" id="IPR034257">
    <property type="entry name" value="Acinus_RRM"/>
</dbReference>
<dbReference type="EMBL" id="JBJXBP010000007">
    <property type="protein sequence ID" value="KAL3818891.1"/>
    <property type="molecule type" value="Genomic_DNA"/>
</dbReference>
<feature type="compositionally biased region" description="Pro residues" evidence="1">
    <location>
        <begin position="672"/>
        <end position="682"/>
    </location>
</feature>
<dbReference type="Pfam" id="PF02037">
    <property type="entry name" value="SAP"/>
    <property type="match status" value="1"/>
</dbReference>
<dbReference type="PANTHER" id="PTHR47031:SF3">
    <property type="entry name" value="SAP DOMAIN-CONTAINING PROTEIN"/>
    <property type="match status" value="1"/>
</dbReference>
<feature type="region of interest" description="Disordered" evidence="1">
    <location>
        <begin position="487"/>
        <end position="559"/>
    </location>
</feature>
<feature type="region of interest" description="Disordered" evidence="1">
    <location>
        <begin position="51"/>
        <end position="104"/>
    </location>
</feature>
<protein>
    <recommendedName>
        <fullName evidence="2">SAP domain-containing protein</fullName>
    </recommendedName>
</protein>
<evidence type="ECO:0000259" key="2">
    <source>
        <dbReference type="PROSITE" id="PS50800"/>
    </source>
</evidence>
<feature type="compositionally biased region" description="Basic and acidic residues" evidence="1">
    <location>
        <begin position="316"/>
        <end position="341"/>
    </location>
</feature>
<dbReference type="InterPro" id="IPR032552">
    <property type="entry name" value="RSB_motif"/>
</dbReference>
<feature type="compositionally biased region" description="Basic and acidic residues" evidence="1">
    <location>
        <begin position="395"/>
        <end position="405"/>
    </location>
</feature>
<dbReference type="CDD" id="cd12432">
    <property type="entry name" value="RRM_ACINU"/>
    <property type="match status" value="1"/>
</dbReference>